<geneLocation type="plasmid" evidence="5 6">
    <name>unnamed</name>
</geneLocation>
<dbReference type="Proteomes" id="UP000326881">
    <property type="component" value="Plasmid unnamed"/>
</dbReference>
<dbReference type="NCBIfam" id="TIGR00254">
    <property type="entry name" value="GGDEF"/>
    <property type="match status" value="1"/>
</dbReference>
<dbReference type="InterPro" id="IPR043128">
    <property type="entry name" value="Rev_trsase/Diguanyl_cyclase"/>
</dbReference>
<evidence type="ECO:0000256" key="2">
    <source>
        <dbReference type="ARBA" id="ARBA00034247"/>
    </source>
</evidence>
<dbReference type="OrthoDB" id="9759607at2"/>
<dbReference type="GO" id="GO:0005886">
    <property type="term" value="C:plasma membrane"/>
    <property type="evidence" value="ECO:0007669"/>
    <property type="project" value="TreeGrafter"/>
</dbReference>
<dbReference type="SUPFAM" id="SSF55073">
    <property type="entry name" value="Nucleotide cyclase"/>
    <property type="match status" value="1"/>
</dbReference>
<keyword evidence="6" id="KW-1185">Reference proteome</keyword>
<dbReference type="GO" id="GO:0043709">
    <property type="term" value="P:cell adhesion involved in single-species biofilm formation"/>
    <property type="evidence" value="ECO:0007669"/>
    <property type="project" value="TreeGrafter"/>
</dbReference>
<dbReference type="Gene3D" id="3.30.70.270">
    <property type="match status" value="1"/>
</dbReference>
<dbReference type="PROSITE" id="PS50887">
    <property type="entry name" value="GGDEF"/>
    <property type="match status" value="1"/>
</dbReference>
<evidence type="ECO:0000256" key="3">
    <source>
        <dbReference type="SAM" id="Phobius"/>
    </source>
</evidence>
<protein>
    <recommendedName>
        <fullName evidence="1">diguanylate cyclase</fullName>
        <ecNumber evidence="1">2.7.7.65</ecNumber>
    </recommendedName>
</protein>
<dbReference type="PANTHER" id="PTHR45138">
    <property type="entry name" value="REGULATORY COMPONENTS OF SENSORY TRANSDUCTION SYSTEM"/>
    <property type="match status" value="1"/>
</dbReference>
<dbReference type="CDD" id="cd01949">
    <property type="entry name" value="GGDEF"/>
    <property type="match status" value="1"/>
</dbReference>
<dbReference type="EMBL" id="CP043499">
    <property type="protein sequence ID" value="QFY63262.1"/>
    <property type="molecule type" value="Genomic_DNA"/>
</dbReference>
<dbReference type="GO" id="GO:0052621">
    <property type="term" value="F:diguanylate cyclase activity"/>
    <property type="evidence" value="ECO:0007669"/>
    <property type="project" value="UniProtKB-EC"/>
</dbReference>
<feature type="transmembrane region" description="Helical" evidence="3">
    <location>
        <begin position="126"/>
        <end position="146"/>
    </location>
</feature>
<evidence type="ECO:0000313" key="6">
    <source>
        <dbReference type="Proteomes" id="UP000326881"/>
    </source>
</evidence>
<dbReference type="InterPro" id="IPR000160">
    <property type="entry name" value="GGDEF_dom"/>
</dbReference>
<keyword evidence="3" id="KW-0812">Transmembrane</keyword>
<dbReference type="SMART" id="SM00267">
    <property type="entry name" value="GGDEF"/>
    <property type="match status" value="1"/>
</dbReference>
<dbReference type="PANTHER" id="PTHR45138:SF9">
    <property type="entry name" value="DIGUANYLATE CYCLASE DGCM-RELATED"/>
    <property type="match status" value="1"/>
</dbReference>
<dbReference type="EC" id="2.7.7.65" evidence="1"/>
<dbReference type="KEGG" id="rgr:FZ934_23520"/>
<comment type="catalytic activity">
    <reaction evidence="2">
        <text>2 GTP = 3',3'-c-di-GMP + 2 diphosphate</text>
        <dbReference type="Rhea" id="RHEA:24898"/>
        <dbReference type="ChEBI" id="CHEBI:33019"/>
        <dbReference type="ChEBI" id="CHEBI:37565"/>
        <dbReference type="ChEBI" id="CHEBI:58805"/>
        <dbReference type="EC" id="2.7.7.65"/>
    </reaction>
</comment>
<feature type="transmembrane region" description="Helical" evidence="3">
    <location>
        <begin position="92"/>
        <end position="114"/>
    </location>
</feature>
<dbReference type="RefSeq" id="WP_153273231.1">
    <property type="nucleotide sequence ID" value="NZ_CP043499.1"/>
</dbReference>
<name>A0A5Q0CCY9_9HYPH</name>
<sequence>MDTDRVANSSDTIKTSAKKASQRLTPEIVDEVDRLLAGRTRDIRLSADLAGLFRARSWSSTAKIIRAWMAWVIVLDVLTLAVNAVLLSPGSVVPMLAPASILPPVALAVGAVFLKPRPLWMQDTAIQLGMFLILLSVALVAVNAGGEYYERHLTIMIFVAVTAIIIFPIPLKWSMSIAVFALSLYLVFQLQNPDIRTGSALAGALFFASGVIATLVARRTANILAHKTFLLELRDRARLAELTDANSRLELLARTDPLTGIANRRWMMETLNRAWSEDLEPMKGVAILMCDVDHFKQLNDSLGHGEGDRCLVKVAGIIQSSLRDERDHVARYGGEEFLVLLPDADGQDASTVAERIRSRVEAASLPNPSSTLGPYVTVSIGLAAYKRGGESVSSEMLQRHADKALYLAKRAGRNRVVIYPADAREVQR</sequence>
<evidence type="ECO:0000313" key="5">
    <source>
        <dbReference type="EMBL" id="QFY63262.1"/>
    </source>
</evidence>
<feature type="transmembrane region" description="Helical" evidence="3">
    <location>
        <begin position="198"/>
        <end position="217"/>
    </location>
</feature>
<proteinExistence type="predicted"/>
<organism evidence="5 6">
    <name type="scientific">Rhizobium grahamii</name>
    <dbReference type="NCBI Taxonomy" id="1120045"/>
    <lineage>
        <taxon>Bacteria</taxon>
        <taxon>Pseudomonadati</taxon>
        <taxon>Pseudomonadota</taxon>
        <taxon>Alphaproteobacteria</taxon>
        <taxon>Hyphomicrobiales</taxon>
        <taxon>Rhizobiaceae</taxon>
        <taxon>Rhizobium/Agrobacterium group</taxon>
        <taxon>Rhizobium</taxon>
    </lineage>
</organism>
<dbReference type="InterPro" id="IPR050469">
    <property type="entry name" value="Diguanylate_Cyclase"/>
</dbReference>
<dbReference type="FunFam" id="3.30.70.270:FF:000001">
    <property type="entry name" value="Diguanylate cyclase domain protein"/>
    <property type="match status" value="1"/>
</dbReference>
<dbReference type="Pfam" id="PF00990">
    <property type="entry name" value="GGDEF"/>
    <property type="match status" value="1"/>
</dbReference>
<gene>
    <name evidence="5" type="ORF">FZ934_23520</name>
</gene>
<dbReference type="GO" id="GO:1902201">
    <property type="term" value="P:negative regulation of bacterial-type flagellum-dependent cell motility"/>
    <property type="evidence" value="ECO:0007669"/>
    <property type="project" value="TreeGrafter"/>
</dbReference>
<feature type="domain" description="GGDEF" evidence="4">
    <location>
        <begin position="283"/>
        <end position="421"/>
    </location>
</feature>
<keyword evidence="3" id="KW-0472">Membrane</keyword>
<evidence type="ECO:0000259" key="4">
    <source>
        <dbReference type="PROSITE" id="PS50887"/>
    </source>
</evidence>
<accession>A0A5Q0CCY9</accession>
<feature type="transmembrane region" description="Helical" evidence="3">
    <location>
        <begin position="152"/>
        <end position="169"/>
    </location>
</feature>
<keyword evidence="5" id="KW-0614">Plasmid</keyword>
<dbReference type="AlphaFoldDB" id="A0A5Q0CCY9"/>
<reference evidence="5 6" key="1">
    <citation type="submission" date="2019-08" db="EMBL/GenBank/DDBJ databases">
        <title>Prosopis cineraria nodule microbiome.</title>
        <authorList>
            <person name="Ali R."/>
            <person name="Chaluvadi S.R."/>
            <person name="Wang X."/>
        </authorList>
    </citation>
    <scope>NUCLEOTIDE SEQUENCE [LARGE SCALE GENOMIC DNA]</scope>
    <source>
        <strain evidence="5 6">BG7</strain>
        <plasmid evidence="5 6">unnamed</plasmid>
    </source>
</reference>
<feature type="transmembrane region" description="Helical" evidence="3">
    <location>
        <begin position="64"/>
        <end position="86"/>
    </location>
</feature>
<evidence type="ECO:0000256" key="1">
    <source>
        <dbReference type="ARBA" id="ARBA00012528"/>
    </source>
</evidence>
<dbReference type="InterPro" id="IPR029787">
    <property type="entry name" value="Nucleotide_cyclase"/>
</dbReference>
<keyword evidence="3" id="KW-1133">Transmembrane helix</keyword>